<evidence type="ECO:0000313" key="1">
    <source>
        <dbReference type="EMBL" id="KAG2433954.1"/>
    </source>
</evidence>
<dbReference type="AlphaFoldDB" id="A0A835T503"/>
<reference evidence="1" key="1">
    <citation type="journal article" date="2020" name="bioRxiv">
        <title>Comparative genomics of Chlamydomonas.</title>
        <authorList>
            <person name="Craig R.J."/>
            <person name="Hasan A.R."/>
            <person name="Ness R.W."/>
            <person name="Keightley P.D."/>
        </authorList>
    </citation>
    <scope>NUCLEOTIDE SEQUENCE</scope>
    <source>
        <strain evidence="1">CCAP 11/173</strain>
    </source>
</reference>
<protein>
    <submittedName>
        <fullName evidence="1">Uncharacterized protein</fullName>
    </submittedName>
</protein>
<sequence length="208" mass="22862">MWYMYRVYCRRDRTVYFRYGRNSSVWARILAAPLNNYLVRSLAGEHVFNLPSGAVTAEHAAVAQNILLTQFDVLLVMEDRQLSDAALSYGLGWAERWLHVNAAATRAWRTNESLPNDPEALLPLNQLDTELFAVGAVAAQLDGMVYSAAGLLGIRGGDGVLQGMPLRRLHAREYAPPSMLTPAQREVVRCGIVGRQAHAASSRGGLGP</sequence>
<comment type="caution">
    <text evidence="1">The sequence shown here is derived from an EMBL/GenBank/DDBJ whole genome shotgun (WGS) entry which is preliminary data.</text>
</comment>
<dbReference type="EMBL" id="JAEHOD010000060">
    <property type="protein sequence ID" value="KAG2433954.1"/>
    <property type="molecule type" value="Genomic_DNA"/>
</dbReference>
<keyword evidence="2" id="KW-1185">Reference proteome</keyword>
<organism evidence="1 2">
    <name type="scientific">Chlamydomonas schloesseri</name>
    <dbReference type="NCBI Taxonomy" id="2026947"/>
    <lineage>
        <taxon>Eukaryota</taxon>
        <taxon>Viridiplantae</taxon>
        <taxon>Chlorophyta</taxon>
        <taxon>core chlorophytes</taxon>
        <taxon>Chlorophyceae</taxon>
        <taxon>CS clade</taxon>
        <taxon>Chlamydomonadales</taxon>
        <taxon>Chlamydomonadaceae</taxon>
        <taxon>Chlamydomonas</taxon>
    </lineage>
</organism>
<dbReference type="Proteomes" id="UP000613740">
    <property type="component" value="Unassembled WGS sequence"/>
</dbReference>
<evidence type="ECO:0000313" key="2">
    <source>
        <dbReference type="Proteomes" id="UP000613740"/>
    </source>
</evidence>
<name>A0A835T503_9CHLO</name>
<gene>
    <name evidence="1" type="ORF">HYH02_012499</name>
</gene>
<proteinExistence type="predicted"/>
<accession>A0A835T503</accession>
<dbReference type="OrthoDB" id="530351at2759"/>